<feature type="transmembrane region" description="Helical" evidence="1">
    <location>
        <begin position="106"/>
        <end position="126"/>
    </location>
</feature>
<feature type="transmembrane region" description="Helical" evidence="1">
    <location>
        <begin position="50"/>
        <end position="67"/>
    </location>
</feature>
<protein>
    <recommendedName>
        <fullName evidence="4">VanZ family protein</fullName>
    </recommendedName>
</protein>
<evidence type="ECO:0000313" key="3">
    <source>
        <dbReference type="Proteomes" id="UP000441754"/>
    </source>
</evidence>
<keyword evidence="1" id="KW-0812">Transmembrane</keyword>
<name>A0A7K0ELI0_9BACT</name>
<dbReference type="Proteomes" id="UP000441754">
    <property type="component" value="Unassembled WGS sequence"/>
</dbReference>
<dbReference type="OrthoDB" id="1358136at2"/>
<dbReference type="RefSeq" id="WP_154175736.1">
    <property type="nucleotide sequence ID" value="NZ_WJXZ01000007.1"/>
</dbReference>
<sequence length="137" mass="15551">MRIVYLFIILGVALVFYLSWVPSPIMRFVWFLPDWVARWADVKQNEDLRTAVPFVFLGFLTGTWLAYSRYSWSWWLVAALGLTAIAAIAEVGQLALPLRNFSVLDIMWGGIGSVVGLLTMAVVVFISRQIKFGFKQS</sequence>
<dbReference type="AlphaFoldDB" id="A0A7K0ELI0"/>
<organism evidence="2 3">
    <name type="scientific">Larkinella terrae</name>
    <dbReference type="NCBI Taxonomy" id="2025311"/>
    <lineage>
        <taxon>Bacteria</taxon>
        <taxon>Pseudomonadati</taxon>
        <taxon>Bacteroidota</taxon>
        <taxon>Cytophagia</taxon>
        <taxon>Cytophagales</taxon>
        <taxon>Spirosomataceae</taxon>
        <taxon>Larkinella</taxon>
    </lineage>
</organism>
<reference evidence="2 3" key="1">
    <citation type="journal article" date="2018" name="Antonie Van Leeuwenhoek">
        <title>Larkinella terrae sp. nov., isolated from soil on Jeju Island, South Korea.</title>
        <authorList>
            <person name="Ten L.N."/>
            <person name="Jeon J."/>
            <person name="Park S.J."/>
            <person name="Park S."/>
            <person name="Lee S.Y."/>
            <person name="Kim M.K."/>
            <person name="Jung H.Y."/>
        </authorList>
    </citation>
    <scope>NUCLEOTIDE SEQUENCE [LARGE SCALE GENOMIC DNA]</scope>
    <source>
        <strain evidence="2 3">KCTC 52001</strain>
    </source>
</reference>
<comment type="caution">
    <text evidence="2">The sequence shown here is derived from an EMBL/GenBank/DDBJ whole genome shotgun (WGS) entry which is preliminary data.</text>
</comment>
<feature type="transmembrane region" description="Helical" evidence="1">
    <location>
        <begin position="7"/>
        <end position="30"/>
    </location>
</feature>
<keyword evidence="3" id="KW-1185">Reference proteome</keyword>
<gene>
    <name evidence="2" type="ORF">GJJ30_13735</name>
</gene>
<evidence type="ECO:0000256" key="1">
    <source>
        <dbReference type="SAM" id="Phobius"/>
    </source>
</evidence>
<keyword evidence="1" id="KW-0472">Membrane</keyword>
<feature type="transmembrane region" description="Helical" evidence="1">
    <location>
        <begin position="74"/>
        <end position="94"/>
    </location>
</feature>
<dbReference type="EMBL" id="WJXZ01000007">
    <property type="protein sequence ID" value="MRS62356.1"/>
    <property type="molecule type" value="Genomic_DNA"/>
</dbReference>
<proteinExistence type="predicted"/>
<keyword evidence="1" id="KW-1133">Transmembrane helix</keyword>
<evidence type="ECO:0008006" key="4">
    <source>
        <dbReference type="Google" id="ProtNLM"/>
    </source>
</evidence>
<evidence type="ECO:0000313" key="2">
    <source>
        <dbReference type="EMBL" id="MRS62356.1"/>
    </source>
</evidence>
<accession>A0A7K0ELI0</accession>